<dbReference type="GO" id="GO:0005576">
    <property type="term" value="C:extracellular region"/>
    <property type="evidence" value="ECO:0007669"/>
    <property type="project" value="UniProtKB-SubCell"/>
</dbReference>
<comment type="subcellular location">
    <subcellularLocation>
        <location evidence="1">Secreted</location>
    </subcellularLocation>
</comment>
<evidence type="ECO:0000256" key="1">
    <source>
        <dbReference type="ARBA" id="ARBA00004613"/>
    </source>
</evidence>
<dbReference type="Ensembl" id="ENSMALT00000012000.1">
    <property type="protein sequence ID" value="ENSMALP00000011751.1"/>
    <property type="gene ID" value="ENSMALG00000008355.1"/>
</dbReference>
<dbReference type="PROSITE" id="PS00984">
    <property type="entry name" value="UROTENSIN_II"/>
    <property type="match status" value="1"/>
</dbReference>
<keyword evidence="7" id="KW-1185">Reference proteome</keyword>
<evidence type="ECO:0000256" key="2">
    <source>
        <dbReference type="ARBA" id="ARBA00006719"/>
    </source>
</evidence>
<protein>
    <submittedName>
        <fullName evidence="6">Uncharacterized protein</fullName>
    </submittedName>
</protein>
<evidence type="ECO:0000256" key="4">
    <source>
        <dbReference type="ARBA" id="ARBA00022702"/>
    </source>
</evidence>
<dbReference type="Proteomes" id="UP000261600">
    <property type="component" value="Unplaced"/>
</dbReference>
<dbReference type="GO" id="GO:0005179">
    <property type="term" value="F:hormone activity"/>
    <property type="evidence" value="ECO:0007669"/>
    <property type="project" value="UniProtKB-KW"/>
</dbReference>
<evidence type="ECO:0000256" key="5">
    <source>
        <dbReference type="ARBA" id="ARBA00023157"/>
    </source>
</evidence>
<proteinExistence type="inferred from homology"/>
<sequence>PQPAFSVTPKHNVIPTTELLVFLFAGVSNVRQNTIPPPPISLPAATCSVALLPPSGTRFPTLERSTDALPLYPDANLEPQSDLIQKFVSEVEGGLNIAEGQQREANNLYPLLMQHNGGRDSWNKGANKDSAEEDKFSNMVEDLKEVVFKLAAANKLRSQGFLRSDQNLPKTNKRACFWKYCVTN</sequence>
<evidence type="ECO:0000313" key="7">
    <source>
        <dbReference type="Proteomes" id="UP000261600"/>
    </source>
</evidence>
<evidence type="ECO:0000256" key="3">
    <source>
        <dbReference type="ARBA" id="ARBA00022525"/>
    </source>
</evidence>
<dbReference type="GO" id="GO:0008217">
    <property type="term" value="P:regulation of blood pressure"/>
    <property type="evidence" value="ECO:0007669"/>
    <property type="project" value="InterPro"/>
</dbReference>
<keyword evidence="3" id="KW-0964">Secreted</keyword>
<comment type="similarity">
    <text evidence="2">Belongs to the urotensin-2 family.</text>
</comment>
<reference evidence="6" key="2">
    <citation type="submission" date="2025-09" db="UniProtKB">
        <authorList>
            <consortium name="Ensembl"/>
        </authorList>
    </citation>
    <scope>IDENTIFICATION</scope>
</reference>
<dbReference type="STRING" id="43700.ENSMALP00000011751"/>
<reference evidence="6" key="1">
    <citation type="submission" date="2025-08" db="UniProtKB">
        <authorList>
            <consortium name="Ensembl"/>
        </authorList>
    </citation>
    <scope>IDENTIFICATION</scope>
</reference>
<keyword evidence="4" id="KW-0372">Hormone</keyword>
<dbReference type="GO" id="GO:0097746">
    <property type="term" value="P:blood vessel diameter maintenance"/>
    <property type="evidence" value="ECO:0007669"/>
    <property type="project" value="InterPro"/>
</dbReference>
<organism evidence="6 7">
    <name type="scientific">Monopterus albus</name>
    <name type="common">Swamp eel</name>
    <dbReference type="NCBI Taxonomy" id="43700"/>
    <lineage>
        <taxon>Eukaryota</taxon>
        <taxon>Metazoa</taxon>
        <taxon>Chordata</taxon>
        <taxon>Craniata</taxon>
        <taxon>Vertebrata</taxon>
        <taxon>Euteleostomi</taxon>
        <taxon>Actinopterygii</taxon>
        <taxon>Neopterygii</taxon>
        <taxon>Teleostei</taxon>
        <taxon>Neoteleostei</taxon>
        <taxon>Acanthomorphata</taxon>
        <taxon>Anabantaria</taxon>
        <taxon>Synbranchiformes</taxon>
        <taxon>Synbranchidae</taxon>
        <taxon>Monopterus</taxon>
    </lineage>
</organism>
<name>A0A3Q3QFU1_MONAL</name>
<evidence type="ECO:0000313" key="6">
    <source>
        <dbReference type="Ensembl" id="ENSMALP00000011751.1"/>
    </source>
</evidence>
<dbReference type="InterPro" id="IPR001483">
    <property type="entry name" value="Urotensin_II"/>
</dbReference>
<dbReference type="AlphaFoldDB" id="A0A3Q3QFU1"/>
<accession>A0A3Q3QFU1</accession>
<keyword evidence="5" id="KW-1015">Disulfide bond</keyword>